<dbReference type="InterPro" id="IPR036866">
    <property type="entry name" value="RibonucZ/Hydroxyglut_hydro"/>
</dbReference>
<dbReference type="EMBL" id="NLAX01000008">
    <property type="protein sequence ID" value="PKS10598.1"/>
    <property type="molecule type" value="Genomic_DNA"/>
</dbReference>
<dbReference type="VEuPathDB" id="FungiDB:jhhlp_002352"/>
<dbReference type="PANTHER" id="PTHR36142:SF5">
    <property type="entry name" value="METALLO-BETA-LACTAMASE DOMAIN-CONTAINING PROTEIN"/>
    <property type="match status" value="1"/>
</dbReference>
<name>A0A2N3NDU6_9PEZI</name>
<keyword evidence="3" id="KW-1185">Reference proteome</keyword>
<evidence type="ECO:0000313" key="3">
    <source>
        <dbReference type="Proteomes" id="UP000233524"/>
    </source>
</evidence>
<dbReference type="InParanoid" id="A0A2N3NDU6"/>
<feature type="region of interest" description="Disordered" evidence="1">
    <location>
        <begin position="213"/>
        <end position="246"/>
    </location>
</feature>
<organism evidence="2 3">
    <name type="scientific">Lomentospora prolificans</name>
    <dbReference type="NCBI Taxonomy" id="41688"/>
    <lineage>
        <taxon>Eukaryota</taxon>
        <taxon>Fungi</taxon>
        <taxon>Dikarya</taxon>
        <taxon>Ascomycota</taxon>
        <taxon>Pezizomycotina</taxon>
        <taxon>Sordariomycetes</taxon>
        <taxon>Hypocreomycetidae</taxon>
        <taxon>Microascales</taxon>
        <taxon>Microascaceae</taxon>
        <taxon>Lomentospora</taxon>
    </lineage>
</organism>
<evidence type="ECO:0000256" key="1">
    <source>
        <dbReference type="SAM" id="MobiDB-lite"/>
    </source>
</evidence>
<dbReference type="STRING" id="41688.A0A2N3NDU6"/>
<comment type="caution">
    <text evidence="2">The sequence shown here is derived from an EMBL/GenBank/DDBJ whole genome shotgun (WGS) entry which is preliminary data.</text>
</comment>
<dbReference type="Gene3D" id="3.60.15.10">
    <property type="entry name" value="Ribonuclease Z/Hydroxyacylglutathione hydrolase-like"/>
    <property type="match status" value="1"/>
</dbReference>
<accession>A0A2N3NDU6</accession>
<dbReference type="Proteomes" id="UP000233524">
    <property type="component" value="Unassembled WGS sequence"/>
</dbReference>
<evidence type="ECO:0008006" key="4">
    <source>
        <dbReference type="Google" id="ProtNLM"/>
    </source>
</evidence>
<dbReference type="OrthoDB" id="332863at2759"/>
<dbReference type="AlphaFoldDB" id="A0A2N3NDU6"/>
<feature type="compositionally biased region" description="Low complexity" evidence="1">
    <location>
        <begin position="227"/>
        <end position="238"/>
    </location>
</feature>
<dbReference type="PANTHER" id="PTHR36142">
    <property type="entry name" value="METALLO-HYDROLASE/OXIDOREDUCTASE SUPERFAMILY PROTEIN"/>
    <property type="match status" value="1"/>
</dbReference>
<protein>
    <recommendedName>
        <fullName evidence="4">Metallo-beta-lactamase domain-containing protein</fullName>
    </recommendedName>
</protein>
<proteinExistence type="predicted"/>
<gene>
    <name evidence="2" type="ORF">jhhlp_002352</name>
</gene>
<sequence length="395" mass="43321">MSLSVRQLNADASFLLTFEPQGNAACPYHRQEPFTVLTDPWITGPSKIFHPILALTHHRTAACISSLCHLPEPDLVIISQQKSDHCNEATLRQLPPSGTKTRILAVPAAARLIRSWNYFDKSKIITIPRWEESSREIVVRIQVSPFIPGSQPGEVTVAFLQQKRDISGLHSAIGITYRPPLVRRPFPRGVFTPPATPNSTRFPNTATSSPTAQALLLTPPTPPSSPHPTRSIRPTRSTNFHRGASQHLAPNPALSVLFSPHGISYRDLEPYVKSHLALEAALPLTALLHCFDSVSNPWWLGGNISSGVPAGQKTALALNARAWVSAHDGDKDISGLMTKRLRARRYAREEVLEVLAPREKRAVGEGYSETEVLMLGTGEEIVLSHEGLVSGCSKR</sequence>
<evidence type="ECO:0000313" key="2">
    <source>
        <dbReference type="EMBL" id="PKS10598.1"/>
    </source>
</evidence>
<reference evidence="2 3" key="1">
    <citation type="journal article" date="2017" name="G3 (Bethesda)">
        <title>First Draft Genome Sequence of the Pathogenic Fungus Lomentospora prolificans (Formerly Scedosporium prolificans).</title>
        <authorList>
            <person name="Luo R."/>
            <person name="Zimin A."/>
            <person name="Workman R."/>
            <person name="Fan Y."/>
            <person name="Pertea G."/>
            <person name="Grossman N."/>
            <person name="Wear M.P."/>
            <person name="Jia B."/>
            <person name="Miller H."/>
            <person name="Casadevall A."/>
            <person name="Timp W."/>
            <person name="Zhang S.X."/>
            <person name="Salzberg S.L."/>
        </authorList>
    </citation>
    <scope>NUCLEOTIDE SEQUENCE [LARGE SCALE GENOMIC DNA]</scope>
    <source>
        <strain evidence="2 3">JHH-5317</strain>
    </source>
</reference>